<gene>
    <name evidence="3" type="ordered locus">Smar_0080</name>
</gene>
<dbReference type="NCBIfam" id="TIGR01549">
    <property type="entry name" value="HAD-SF-IA-v1"/>
    <property type="match status" value="1"/>
</dbReference>
<dbReference type="PANTHER" id="PTHR43316">
    <property type="entry name" value="HYDROLASE, HALOACID DELAHOGENASE-RELATED"/>
    <property type="match status" value="1"/>
</dbReference>
<dbReference type="HOGENOM" id="CLU_045011_8_3_2"/>
<sequence>MIKIVSFDIWKTLLDTSKFYQLISEKLSSLTGKPLENVYKELMNTYYEAIEARLKGLFKKPIYDSAKFFAEKMGISIDDLFKATVQAILDERIKNISFPDSEKALIELKRRNLKIAFLGNVLFWPGMATRIILEQNNLLKYADITLFGDEIGVQKPDKEVFEILADQANCKINEILHVGDSLINDFAGALIAGARATLLKRGMESEIIVLNNKAYIVNSLVKVPQIVDLINNYK</sequence>
<dbReference type="Proteomes" id="UP000000254">
    <property type="component" value="Chromosome"/>
</dbReference>
<dbReference type="RefSeq" id="WP_011838384.1">
    <property type="nucleotide sequence ID" value="NC_009033.1"/>
</dbReference>
<dbReference type="SUPFAM" id="SSF56784">
    <property type="entry name" value="HAD-like"/>
    <property type="match status" value="1"/>
</dbReference>
<reference evidence="3 4" key="2">
    <citation type="journal article" date="2009" name="Stand. Genomic Sci.">
        <title>Complete genome sequence of Staphylothermus marinus Stetter and Fiala 1986 type strain F1.</title>
        <authorList>
            <person name="Anderson I.J."/>
            <person name="Sun H."/>
            <person name="Lapidus A."/>
            <person name="Copeland A."/>
            <person name="Glavina Del Rio T."/>
            <person name="Tice H."/>
            <person name="Dalin E."/>
            <person name="Lucas S."/>
            <person name="Barry K."/>
            <person name="Land M."/>
            <person name="Richardson P."/>
            <person name="Huber H."/>
            <person name="Kyrpides N.C."/>
        </authorList>
    </citation>
    <scope>NUCLEOTIDE SEQUENCE [LARGE SCALE GENOMIC DNA]</scope>
    <source>
        <strain evidence="4">ATCC 43588 / DSM 3639 / JCM 9404 / F1</strain>
    </source>
</reference>
<dbReference type="InterPro" id="IPR036412">
    <property type="entry name" value="HAD-like_sf"/>
</dbReference>
<reference evidence="4" key="1">
    <citation type="journal article" date="2009" name="BMC Genomics">
        <title>The complete genome sequence of Staphylothermus marinus reveals differences in sulfur metabolism among heterotrophic Crenarchaeota.</title>
        <authorList>
            <person name="Anderson I.J."/>
            <person name="Dharmarajan L."/>
            <person name="Rodriguez J."/>
            <person name="Hooper S."/>
            <person name="Porat I."/>
            <person name="Ulrich L.E."/>
            <person name="Elkins J.G."/>
            <person name="Mavromatis K."/>
            <person name="Sun H."/>
            <person name="Land M."/>
            <person name="Lapidus A."/>
            <person name="Lucas S."/>
            <person name="Barry K."/>
            <person name="Huber H."/>
            <person name="Zhulin I.B."/>
            <person name="Whitman W.B."/>
            <person name="Mukhopadhyay B."/>
            <person name="Woese C."/>
            <person name="Bristow J."/>
            <person name="Kyrpides N."/>
        </authorList>
    </citation>
    <scope>NUCLEOTIDE SEQUENCE [LARGE SCALE GENOMIC DNA]</scope>
    <source>
        <strain evidence="4">ATCC 43588 / DSM 3639 / JCM 9404 / F1</strain>
    </source>
</reference>
<dbReference type="AlphaFoldDB" id="A3DKN3"/>
<dbReference type="Pfam" id="PF00702">
    <property type="entry name" value="Hydrolase"/>
    <property type="match status" value="1"/>
</dbReference>
<evidence type="ECO:0000313" key="3">
    <source>
        <dbReference type="EMBL" id="ABN69193.1"/>
    </source>
</evidence>
<organism evidence="3 4">
    <name type="scientific">Staphylothermus marinus (strain ATCC 43588 / DSM 3639 / JCM 9404 / F1)</name>
    <dbReference type="NCBI Taxonomy" id="399550"/>
    <lineage>
        <taxon>Archaea</taxon>
        <taxon>Thermoproteota</taxon>
        <taxon>Thermoprotei</taxon>
        <taxon>Desulfurococcales</taxon>
        <taxon>Desulfurococcaceae</taxon>
        <taxon>Staphylothermus</taxon>
    </lineage>
</organism>
<dbReference type="SFLD" id="SFLDS00003">
    <property type="entry name" value="Haloacid_Dehalogenase"/>
    <property type="match status" value="1"/>
</dbReference>
<dbReference type="GeneID" id="4907963"/>
<dbReference type="KEGG" id="smr:Smar_0080"/>
<evidence type="ECO:0000313" key="4">
    <source>
        <dbReference type="Proteomes" id="UP000000254"/>
    </source>
</evidence>
<name>A3DKN3_STAMF</name>
<evidence type="ECO:0000256" key="1">
    <source>
        <dbReference type="ARBA" id="ARBA00007958"/>
    </source>
</evidence>
<dbReference type="PANTHER" id="PTHR43316:SF3">
    <property type="entry name" value="HALOACID DEHALOGENASE, TYPE II (AFU_ORTHOLOGUE AFUA_2G07750)-RELATED"/>
    <property type="match status" value="1"/>
</dbReference>
<dbReference type="Gene3D" id="1.10.150.400">
    <property type="match status" value="1"/>
</dbReference>
<keyword evidence="4" id="KW-1185">Reference proteome</keyword>
<dbReference type="InterPro" id="IPR023214">
    <property type="entry name" value="HAD_sf"/>
</dbReference>
<protein>
    <submittedName>
        <fullName evidence="3">HAD-superfamily hydrolase, subfamily IA, variant 1</fullName>
    </submittedName>
</protein>
<dbReference type="STRING" id="399550.Smar_0080"/>
<dbReference type="eggNOG" id="arCOG02291">
    <property type="taxonomic scope" value="Archaea"/>
</dbReference>
<dbReference type="SFLD" id="SFLDG01129">
    <property type="entry name" value="C1.5:_HAD__Beta-PGM__Phosphata"/>
    <property type="match status" value="1"/>
</dbReference>
<dbReference type="InterPro" id="IPR051540">
    <property type="entry name" value="S-2-haloacid_dehalogenase"/>
</dbReference>
<dbReference type="InterPro" id="IPR006439">
    <property type="entry name" value="HAD-SF_hydro_IA"/>
</dbReference>
<proteinExistence type="inferred from homology"/>
<keyword evidence="2 3" id="KW-0378">Hydrolase</keyword>
<comment type="similarity">
    <text evidence="1">Belongs to the HAD-like hydrolase superfamily.</text>
</comment>
<dbReference type="GO" id="GO:0016787">
    <property type="term" value="F:hydrolase activity"/>
    <property type="evidence" value="ECO:0007669"/>
    <property type="project" value="UniProtKB-KW"/>
</dbReference>
<dbReference type="EMBL" id="CP000575">
    <property type="protein sequence ID" value="ABN69193.1"/>
    <property type="molecule type" value="Genomic_DNA"/>
</dbReference>
<dbReference type="PRINTS" id="PR00413">
    <property type="entry name" value="HADHALOGNASE"/>
</dbReference>
<accession>A3DKN3</accession>
<dbReference type="Gene3D" id="3.40.50.1000">
    <property type="entry name" value="HAD superfamily/HAD-like"/>
    <property type="match status" value="1"/>
</dbReference>
<dbReference type="OrthoDB" id="27736at2157"/>
<evidence type="ECO:0000256" key="2">
    <source>
        <dbReference type="ARBA" id="ARBA00022801"/>
    </source>
</evidence>